<reference evidence="11 12" key="1">
    <citation type="submission" date="2016-11" db="EMBL/GenBank/DDBJ databases">
        <authorList>
            <person name="Jaros S."/>
            <person name="Januszkiewicz K."/>
            <person name="Wedrychowicz H."/>
        </authorList>
    </citation>
    <scope>NUCLEOTIDE SEQUENCE [LARGE SCALE GENOMIC DNA]</scope>
    <source>
        <strain evidence="11 12">DSM 19022</strain>
    </source>
</reference>
<evidence type="ECO:0000313" key="12">
    <source>
        <dbReference type="Proteomes" id="UP000184442"/>
    </source>
</evidence>
<dbReference type="NCBIfam" id="TIGR01400">
    <property type="entry name" value="fliR"/>
    <property type="match status" value="1"/>
</dbReference>
<keyword evidence="5 10" id="KW-0812">Transmembrane</keyword>
<evidence type="ECO:0000313" key="11">
    <source>
        <dbReference type="EMBL" id="SHJ05981.1"/>
    </source>
</evidence>
<name>A0A1M6G7L6_9FIRM</name>
<comment type="similarity">
    <text evidence="2 10">Belongs to the FliR/MopE/SpaR family.</text>
</comment>
<evidence type="ECO:0000256" key="7">
    <source>
        <dbReference type="ARBA" id="ARBA00023136"/>
    </source>
</evidence>
<feature type="transmembrane region" description="Helical" evidence="10">
    <location>
        <begin position="77"/>
        <end position="101"/>
    </location>
</feature>
<sequence length="260" mass="29060">MSITDVLINRFILYLLVFIRMTSLFVLSPVFGRQNTPSYLKIGLALFTTFILAPLLGDVVIEYSNLVDFTLIIFKELFVGIIIGYVSNMVFSALFIAGQLIDTQIGFSMINVLDPQSNIQVPLLGNFLYILSILLFLMMDGHHILFLALTKSYNIVPINSLFFTKELINNLIGIFSETFYMAVKIAFPITAAVLISEVALGILARMVPQMNVFMVGMPLRIALGLLVLMIIMPGLSNTLDYLFDNLFAYISIILQSMVEG</sequence>
<keyword evidence="7 10" id="KW-0472">Membrane</keyword>
<dbReference type="GO" id="GO:0044780">
    <property type="term" value="P:bacterial-type flagellum assembly"/>
    <property type="evidence" value="ECO:0007669"/>
    <property type="project" value="UniProtKB-UniRule"/>
</dbReference>
<feature type="transmembrane region" description="Helical" evidence="10">
    <location>
        <begin position="121"/>
        <end position="139"/>
    </location>
</feature>
<keyword evidence="11" id="KW-0969">Cilium</keyword>
<accession>A0A1M6G7L6</accession>
<dbReference type="Pfam" id="PF01311">
    <property type="entry name" value="Bac_export_1"/>
    <property type="match status" value="1"/>
</dbReference>
<dbReference type="PANTHER" id="PTHR30065">
    <property type="entry name" value="FLAGELLAR BIOSYNTHETIC PROTEIN FLIR"/>
    <property type="match status" value="1"/>
</dbReference>
<evidence type="ECO:0000256" key="6">
    <source>
        <dbReference type="ARBA" id="ARBA00022989"/>
    </source>
</evidence>
<organism evidence="11 12">
    <name type="scientific">Lutispora thermophila DSM 19022</name>
    <dbReference type="NCBI Taxonomy" id="1122184"/>
    <lineage>
        <taxon>Bacteria</taxon>
        <taxon>Bacillati</taxon>
        <taxon>Bacillota</taxon>
        <taxon>Clostridia</taxon>
        <taxon>Lutisporales</taxon>
        <taxon>Lutisporaceae</taxon>
        <taxon>Lutispora</taxon>
    </lineage>
</organism>
<evidence type="ECO:0000256" key="2">
    <source>
        <dbReference type="ARBA" id="ARBA00009772"/>
    </source>
</evidence>
<keyword evidence="12" id="KW-1185">Reference proteome</keyword>
<dbReference type="Proteomes" id="UP000184442">
    <property type="component" value="Unassembled WGS sequence"/>
</dbReference>
<feature type="transmembrane region" description="Helical" evidence="10">
    <location>
        <begin position="12"/>
        <end position="32"/>
    </location>
</feature>
<evidence type="ECO:0000256" key="8">
    <source>
        <dbReference type="ARBA" id="ARBA00023143"/>
    </source>
</evidence>
<feature type="transmembrane region" description="Helical" evidence="10">
    <location>
        <begin position="179"/>
        <end position="200"/>
    </location>
</feature>
<dbReference type="PRINTS" id="PR00953">
    <property type="entry name" value="TYPE3IMRPROT"/>
</dbReference>
<dbReference type="InterPro" id="IPR006303">
    <property type="entry name" value="FliR"/>
</dbReference>
<keyword evidence="6 10" id="KW-1133">Transmembrane helix</keyword>
<dbReference type="InterPro" id="IPR002010">
    <property type="entry name" value="T3SS_IM_R"/>
</dbReference>
<proteinExistence type="inferred from homology"/>
<dbReference type="RefSeq" id="WP_073026319.1">
    <property type="nucleotide sequence ID" value="NZ_FQZS01000014.1"/>
</dbReference>
<dbReference type="STRING" id="1122184.SAMN02745176_02277"/>
<keyword evidence="11" id="KW-0282">Flagellum</keyword>
<dbReference type="OrthoDB" id="9807748at2"/>
<keyword evidence="11" id="KW-0966">Cell projection</keyword>
<evidence type="ECO:0000256" key="9">
    <source>
        <dbReference type="NCBIfam" id="TIGR01400"/>
    </source>
</evidence>
<dbReference type="PANTHER" id="PTHR30065:SF1">
    <property type="entry name" value="SURFACE PRESENTATION OF ANTIGENS PROTEIN SPAR"/>
    <property type="match status" value="1"/>
</dbReference>
<evidence type="ECO:0000256" key="3">
    <source>
        <dbReference type="ARBA" id="ARBA00021717"/>
    </source>
</evidence>
<keyword evidence="8 10" id="KW-0975">Bacterial flagellum</keyword>
<dbReference type="GO" id="GO:0005886">
    <property type="term" value="C:plasma membrane"/>
    <property type="evidence" value="ECO:0007669"/>
    <property type="project" value="UniProtKB-SubCell"/>
</dbReference>
<evidence type="ECO:0000256" key="4">
    <source>
        <dbReference type="ARBA" id="ARBA00022475"/>
    </source>
</evidence>
<evidence type="ECO:0000256" key="1">
    <source>
        <dbReference type="ARBA" id="ARBA00002578"/>
    </source>
</evidence>
<evidence type="ECO:0000256" key="10">
    <source>
        <dbReference type="RuleBase" id="RU362071"/>
    </source>
</evidence>
<comment type="subcellular location">
    <subcellularLocation>
        <location evidence="10">Cell membrane</location>
        <topology evidence="10">Multi-pass membrane protein</topology>
    </subcellularLocation>
    <subcellularLocation>
        <location evidence="10">Bacterial flagellum basal body</location>
    </subcellularLocation>
</comment>
<dbReference type="AlphaFoldDB" id="A0A1M6G7L6"/>
<evidence type="ECO:0000256" key="5">
    <source>
        <dbReference type="ARBA" id="ARBA00022692"/>
    </source>
</evidence>
<comment type="function">
    <text evidence="1 10">Role in flagellar biosynthesis.</text>
</comment>
<feature type="transmembrane region" description="Helical" evidence="10">
    <location>
        <begin position="39"/>
        <end position="57"/>
    </location>
</feature>
<dbReference type="GO" id="GO:0006605">
    <property type="term" value="P:protein targeting"/>
    <property type="evidence" value="ECO:0007669"/>
    <property type="project" value="UniProtKB-UniRule"/>
</dbReference>
<keyword evidence="4 10" id="KW-1003">Cell membrane</keyword>
<dbReference type="EMBL" id="FQZS01000014">
    <property type="protein sequence ID" value="SHJ05981.1"/>
    <property type="molecule type" value="Genomic_DNA"/>
</dbReference>
<protein>
    <recommendedName>
        <fullName evidence="3 9">Flagellar biosynthetic protein FliR</fullName>
    </recommendedName>
</protein>
<gene>
    <name evidence="11" type="ORF">SAMN02745176_02277</name>
</gene>
<feature type="transmembrane region" description="Helical" evidence="10">
    <location>
        <begin position="212"/>
        <end position="235"/>
    </location>
</feature>
<dbReference type="GO" id="GO:0009425">
    <property type="term" value="C:bacterial-type flagellum basal body"/>
    <property type="evidence" value="ECO:0007669"/>
    <property type="project" value="UniProtKB-SubCell"/>
</dbReference>